<dbReference type="OMA" id="FACYYAD"/>
<gene>
    <name evidence="4" type="ORF">TCAL_16451</name>
</gene>
<dbReference type="EMBL" id="VCGU01000009">
    <property type="protein sequence ID" value="TRY70395.1"/>
    <property type="molecule type" value="Genomic_DNA"/>
</dbReference>
<dbReference type="Gene3D" id="2.170.140.10">
    <property type="entry name" value="Chitin binding domain"/>
    <property type="match status" value="1"/>
</dbReference>
<dbReference type="OrthoDB" id="6364363at2759"/>
<dbReference type="InterPro" id="IPR002557">
    <property type="entry name" value="Chitin-bd_dom"/>
</dbReference>
<evidence type="ECO:0000259" key="3">
    <source>
        <dbReference type="PROSITE" id="PS50940"/>
    </source>
</evidence>
<dbReference type="STRING" id="6832.A0A553NY79"/>
<feature type="compositionally biased region" description="Low complexity" evidence="1">
    <location>
        <begin position="183"/>
        <end position="224"/>
    </location>
</feature>
<feature type="compositionally biased region" description="Low complexity" evidence="1">
    <location>
        <begin position="45"/>
        <end position="64"/>
    </location>
</feature>
<feature type="chain" id="PRO_5022018453" description="Chitin-binding type-2 domain-containing protein" evidence="2">
    <location>
        <begin position="18"/>
        <end position="231"/>
    </location>
</feature>
<evidence type="ECO:0000256" key="2">
    <source>
        <dbReference type="SAM" id="SignalP"/>
    </source>
</evidence>
<dbReference type="SMART" id="SM00494">
    <property type="entry name" value="ChtBD2"/>
    <property type="match status" value="1"/>
</dbReference>
<sequence length="231" mass="25142">MNPMFAVLALALTVVSGQRGRASNGYGAPPAAAPQPQYNQQPLAQEPQAQYGQQAQASSLSESQHGGDHQGLDWLLESVPGQPGTDYPIYADASQFDFDCNGQTQGYYADPAAQCQAFHVCLETDQPGVLRAESFLCPNGTIFNQEYLICDWWFNFDCSQAQSLYSVNDQIEAERQQATKSQANNNNNNNYTPSNGNNNNNFNNNNNNNFGSASNNNNNYASPAQATYGGK</sequence>
<protein>
    <recommendedName>
        <fullName evidence="3">Chitin-binding type-2 domain-containing protein</fullName>
    </recommendedName>
</protein>
<dbReference type="InterPro" id="IPR052976">
    <property type="entry name" value="Scoloptoxin-like"/>
</dbReference>
<dbReference type="GO" id="GO:0005576">
    <property type="term" value="C:extracellular region"/>
    <property type="evidence" value="ECO:0007669"/>
    <property type="project" value="InterPro"/>
</dbReference>
<evidence type="ECO:0000313" key="4">
    <source>
        <dbReference type="EMBL" id="TRY70395.1"/>
    </source>
</evidence>
<dbReference type="Pfam" id="PF01607">
    <property type="entry name" value="CBM_14"/>
    <property type="match status" value="1"/>
</dbReference>
<evidence type="ECO:0000313" key="5">
    <source>
        <dbReference type="Proteomes" id="UP000318571"/>
    </source>
</evidence>
<dbReference type="PANTHER" id="PTHR22933:SF42">
    <property type="entry name" value="FI18455P1-RELATED"/>
    <property type="match status" value="1"/>
</dbReference>
<reference evidence="4 5" key="1">
    <citation type="journal article" date="2018" name="Nat. Ecol. Evol.">
        <title>Genomic signatures of mitonuclear coevolution across populations of Tigriopus californicus.</title>
        <authorList>
            <person name="Barreto F.S."/>
            <person name="Watson E.T."/>
            <person name="Lima T.G."/>
            <person name="Willett C.S."/>
            <person name="Edmands S."/>
            <person name="Li W."/>
            <person name="Burton R.S."/>
        </authorList>
    </citation>
    <scope>NUCLEOTIDE SEQUENCE [LARGE SCALE GENOMIC DNA]</scope>
    <source>
        <strain evidence="4 5">San Diego</strain>
    </source>
</reference>
<organism evidence="4 5">
    <name type="scientific">Tigriopus californicus</name>
    <name type="common">Marine copepod</name>
    <dbReference type="NCBI Taxonomy" id="6832"/>
    <lineage>
        <taxon>Eukaryota</taxon>
        <taxon>Metazoa</taxon>
        <taxon>Ecdysozoa</taxon>
        <taxon>Arthropoda</taxon>
        <taxon>Crustacea</taxon>
        <taxon>Multicrustacea</taxon>
        <taxon>Hexanauplia</taxon>
        <taxon>Copepoda</taxon>
        <taxon>Harpacticoida</taxon>
        <taxon>Harpacticidae</taxon>
        <taxon>Tigriopus</taxon>
    </lineage>
</organism>
<name>A0A553NY79_TIGCA</name>
<dbReference type="PROSITE" id="PS50940">
    <property type="entry name" value="CHIT_BIND_II"/>
    <property type="match status" value="1"/>
</dbReference>
<feature type="region of interest" description="Disordered" evidence="1">
    <location>
        <begin position="175"/>
        <end position="231"/>
    </location>
</feature>
<comment type="caution">
    <text evidence="4">The sequence shown here is derived from an EMBL/GenBank/DDBJ whole genome shotgun (WGS) entry which is preliminary data.</text>
</comment>
<keyword evidence="2" id="KW-0732">Signal</keyword>
<feature type="domain" description="Chitin-binding type-2" evidence="3">
    <location>
        <begin position="97"/>
        <end position="160"/>
    </location>
</feature>
<dbReference type="AlphaFoldDB" id="A0A553NY79"/>
<evidence type="ECO:0000256" key="1">
    <source>
        <dbReference type="SAM" id="MobiDB-lite"/>
    </source>
</evidence>
<dbReference type="SUPFAM" id="SSF57625">
    <property type="entry name" value="Invertebrate chitin-binding proteins"/>
    <property type="match status" value="1"/>
</dbReference>
<dbReference type="GO" id="GO:0008061">
    <property type="term" value="F:chitin binding"/>
    <property type="evidence" value="ECO:0007669"/>
    <property type="project" value="InterPro"/>
</dbReference>
<dbReference type="PANTHER" id="PTHR22933">
    <property type="entry name" value="FI18007P1-RELATED"/>
    <property type="match status" value="1"/>
</dbReference>
<dbReference type="InterPro" id="IPR036508">
    <property type="entry name" value="Chitin-bd_dom_sf"/>
</dbReference>
<feature type="signal peptide" evidence="2">
    <location>
        <begin position="1"/>
        <end position="17"/>
    </location>
</feature>
<accession>A0A553NY79</accession>
<proteinExistence type="predicted"/>
<feature type="region of interest" description="Disordered" evidence="1">
    <location>
        <begin position="45"/>
        <end position="77"/>
    </location>
</feature>
<dbReference type="Proteomes" id="UP000318571">
    <property type="component" value="Chromosome 9"/>
</dbReference>
<keyword evidence="5" id="KW-1185">Reference proteome</keyword>